<feature type="region of interest" description="Disordered" evidence="3">
    <location>
        <begin position="322"/>
        <end position="356"/>
    </location>
</feature>
<evidence type="ECO:0000313" key="6">
    <source>
        <dbReference type="EMBL" id="ETB59196.1"/>
    </source>
</evidence>
<dbReference type="Pfam" id="PF01926">
    <property type="entry name" value="MMR_HSR1"/>
    <property type="match status" value="2"/>
</dbReference>
<dbReference type="InterPro" id="IPR027417">
    <property type="entry name" value="P-loop_NTPase"/>
</dbReference>
<dbReference type="OrthoDB" id="8954335at2759"/>
<dbReference type="GO" id="GO:0005525">
    <property type="term" value="F:GTP binding"/>
    <property type="evidence" value="ECO:0007669"/>
    <property type="project" value="UniProtKB-KW"/>
</dbReference>
<proteinExistence type="predicted"/>
<dbReference type="SUPFAM" id="SSF52540">
    <property type="entry name" value="P-loop containing nucleoside triphosphate hydrolases"/>
    <property type="match status" value="2"/>
</dbReference>
<evidence type="ECO:0000256" key="1">
    <source>
        <dbReference type="ARBA" id="ARBA00022741"/>
    </source>
</evidence>
<dbReference type="InterPro" id="IPR032859">
    <property type="entry name" value="KH_dom-like"/>
</dbReference>
<evidence type="ECO:0000313" key="7">
    <source>
        <dbReference type="Proteomes" id="UP000018538"/>
    </source>
</evidence>
<dbReference type="InterPro" id="IPR006073">
    <property type="entry name" value="GTP-bd"/>
</dbReference>
<evidence type="ECO:0000259" key="4">
    <source>
        <dbReference type="Pfam" id="PF01926"/>
    </source>
</evidence>
<dbReference type="InterPro" id="IPR005225">
    <property type="entry name" value="Small_GTP-bd"/>
</dbReference>
<evidence type="ECO:0008006" key="8">
    <source>
        <dbReference type="Google" id="ProtNLM"/>
    </source>
</evidence>
<feature type="domain" description="G" evidence="4">
    <location>
        <begin position="27"/>
        <end position="152"/>
    </location>
</feature>
<feature type="domain" description="GTPase Der C-terminal KH-domain-like" evidence="5">
    <location>
        <begin position="694"/>
        <end position="773"/>
    </location>
</feature>
<dbReference type="AlphaFoldDB" id="V7PI28"/>
<keyword evidence="1" id="KW-0547">Nucleotide-binding</keyword>
<dbReference type="NCBIfam" id="TIGR00231">
    <property type="entry name" value="small_GTP"/>
    <property type="match status" value="1"/>
</dbReference>
<dbReference type="PANTHER" id="PTHR43834">
    <property type="entry name" value="GTPASE DER"/>
    <property type="match status" value="1"/>
</dbReference>
<feature type="domain" description="G" evidence="4">
    <location>
        <begin position="510"/>
        <end position="637"/>
    </location>
</feature>
<evidence type="ECO:0000259" key="5">
    <source>
        <dbReference type="Pfam" id="PF14714"/>
    </source>
</evidence>
<dbReference type="Gene3D" id="3.40.50.300">
    <property type="entry name" value="P-loop containing nucleotide triphosphate hydrolases"/>
    <property type="match status" value="2"/>
</dbReference>
<keyword evidence="7" id="KW-1185">Reference proteome</keyword>
<sequence>MKYINKILLIKNVYYKNIQFRKFYYKINIVGACNSGKSTLNNCLLEKLNETYKKSVINDIENYCIQNNENLITIENNKCLIVDTLGINEKMLKKFEIWKSKNYDKNFENNNIIKNYFNTIINSNLILFPIKGSEIRQTDIFVHNIIKDIYKQHDNILTIVQNNLDHIYYDEIKYNFLDMYEHFTNIIFFPYSLDSYNKNENLIDIIKEKIRKTKIEKESSMIINNVYKNEKKNFKINFDEEPSQYDEYEMHEFIDDSLRIFRPTLNGEIKNYFYKFIDLKKKEKSNDQLFNDYFSKKILNKELKTISRDDLQKKYANRMCEPLKEGSANSDYNGSRNNSGNNNSSSADLSNQENETNALKDEGKWLDPHNIEKWIQENDEDGKEKKKILKKLKNKRMELLRKIINRDKDTNLYSLINLSKTQISINQENEKNKISHDDNNITNNCIEEEEQLCQPGDSVNYLEKEDPSKCSSYNINYENNVSKGEGGKGCISKTTNSTEYNSENKESEIKVCILGEKNCGKTTLIETVLKKNIINENDIYELFGKKRKYVNEDMNILYKNQKITILDTCSLKKQHKFRNEDLFYDEENRVYNNIRKSDICIYIKEAKDNNICLNKDDKKMLFYLLKEKKNIIFIVSKIDLIVTDYENKRSEFLKSITNTFSDIPVLFLNNNNDSHVNSLLKLITYINKRNNITISTSTLNLFLIQFTKLFPIPWLKKQKCNFKFIKQIRQNPITFLIFTNLYKNIPNNYLTFFKKKLKDQFDLKYVNIQFVFKTTCDNRNIKKNQIIK</sequence>
<feature type="compositionally biased region" description="Low complexity" evidence="3">
    <location>
        <begin position="329"/>
        <end position="351"/>
    </location>
</feature>
<dbReference type="InterPro" id="IPR015946">
    <property type="entry name" value="KH_dom-like_a/b"/>
</dbReference>
<gene>
    <name evidence="6" type="ORF">YYC_03448</name>
</gene>
<reference evidence="6 7" key="1">
    <citation type="submission" date="2013-11" db="EMBL/GenBank/DDBJ databases">
        <title>The Genome Sequence of Plasmodium yoelii 17X.</title>
        <authorList>
            <consortium name="The Broad Institute Genomics Platform"/>
            <consortium name="The Broad Institute Genome Sequencing Center for Infectious Disease"/>
            <person name="Neafsey D."/>
            <person name="Adams J."/>
            <person name="Walker B."/>
            <person name="Young S.K."/>
            <person name="Zeng Q."/>
            <person name="Gargeya S."/>
            <person name="Fitzgerald M."/>
            <person name="Haas B."/>
            <person name="Abouelleil A."/>
            <person name="Alvarado L."/>
            <person name="Chapman S.B."/>
            <person name="Gainer-Dewar J."/>
            <person name="Goldberg J."/>
            <person name="Griggs A."/>
            <person name="Gujja S."/>
            <person name="Hansen M."/>
            <person name="Howarth C."/>
            <person name="Imamovic A."/>
            <person name="Ireland A."/>
            <person name="Larimer J."/>
            <person name="McCowan C."/>
            <person name="Murphy C."/>
            <person name="Pearson M."/>
            <person name="Poon T.W."/>
            <person name="Priest M."/>
            <person name="Roberts A."/>
            <person name="Saif S."/>
            <person name="Shea T."/>
            <person name="Sykes S."/>
            <person name="Wortman J."/>
            <person name="Nusbaum C."/>
            <person name="Birren B."/>
        </authorList>
    </citation>
    <scope>NUCLEOTIDE SEQUENCE [LARGE SCALE GENOMIC DNA]</scope>
    <source>
        <strain evidence="6 7">17X</strain>
    </source>
</reference>
<dbReference type="Pfam" id="PF14714">
    <property type="entry name" value="KH_dom-like"/>
    <property type="match status" value="1"/>
</dbReference>
<keyword evidence="2" id="KW-0342">GTP-binding</keyword>
<dbReference type="Gene3D" id="3.30.300.20">
    <property type="match status" value="1"/>
</dbReference>
<dbReference type="PANTHER" id="PTHR43834:SF2">
    <property type="entry name" value="GTPASE DER"/>
    <property type="match status" value="1"/>
</dbReference>
<dbReference type="EMBL" id="KI635767">
    <property type="protein sequence ID" value="ETB59196.1"/>
    <property type="molecule type" value="Genomic_DNA"/>
</dbReference>
<name>V7PI28_PLAYE</name>
<accession>V7PI28</accession>
<protein>
    <recommendedName>
        <fullName evidence="8">G domain-containing protein</fullName>
    </recommendedName>
</protein>
<evidence type="ECO:0000256" key="3">
    <source>
        <dbReference type="SAM" id="MobiDB-lite"/>
    </source>
</evidence>
<dbReference type="Proteomes" id="UP000018538">
    <property type="component" value="Unassembled WGS sequence"/>
</dbReference>
<organism evidence="6 7">
    <name type="scientific">Plasmodium yoelii 17X</name>
    <dbReference type="NCBI Taxonomy" id="1323249"/>
    <lineage>
        <taxon>Eukaryota</taxon>
        <taxon>Sar</taxon>
        <taxon>Alveolata</taxon>
        <taxon>Apicomplexa</taxon>
        <taxon>Aconoidasida</taxon>
        <taxon>Haemosporida</taxon>
        <taxon>Plasmodiidae</taxon>
        <taxon>Plasmodium</taxon>
        <taxon>Plasmodium (Vinckeia)</taxon>
    </lineage>
</organism>
<evidence type="ECO:0000256" key="2">
    <source>
        <dbReference type="ARBA" id="ARBA00023134"/>
    </source>
</evidence>